<dbReference type="InterPro" id="IPR005177">
    <property type="entry name" value="Kinase-pyrophosphorylase"/>
</dbReference>
<accession>A0A8I1GEB9</accession>
<dbReference type="Pfam" id="PF03618">
    <property type="entry name" value="Kinase-PPPase"/>
    <property type="match status" value="1"/>
</dbReference>
<reference evidence="6 7" key="1">
    <citation type="submission" date="2020-12" db="EMBL/GenBank/DDBJ databases">
        <title>Revised draft genomes of Rhodomicrobium vannielii ATCC 17100 and Rhodomicrobium udaipurense JA643.</title>
        <authorList>
            <person name="Conners E.M."/>
            <person name="Davenport E.J."/>
            <person name="Bose A."/>
        </authorList>
    </citation>
    <scope>NUCLEOTIDE SEQUENCE [LARGE SCALE GENOMIC DNA]</scope>
    <source>
        <strain evidence="6 7">JA643</strain>
    </source>
</reference>
<sequence length="295" mass="32641">MAPENAKPEQDGEKAASSPELTAIPAAKHFHLHLVSDASGETLTTMAKAAVVRLPGAKPNRHMHPLVRNPRQLAVVLQHIEASPGIVLFTLANPHLAELLEKRCDELGVPCVPVLRPVLKAFEDYLKMPSRPVVAAQHTLDADYFRRIEAMNYTLAHDDSQRTDDLDKADIVLVGASRTSKTPTSIYLANRGYKTANVSLVPNIPPPPNLTSLKNAFVIGLVASAERLSEIRRNRLLALNSNNFEDYVDTDVIKNEIAFTKRLCSQNRWQFVDVTRKSIEETAAQIIAIYEGNRS</sequence>
<gene>
    <name evidence="6" type="ORF">JDN41_00635</name>
</gene>
<protein>
    <recommendedName>
        <fullName evidence="5">Putative pyruvate, phosphate dikinase regulatory protein</fullName>
        <shortName evidence="5">PPDK regulatory protein</shortName>
        <ecNumber evidence="5">2.7.11.32</ecNumber>
        <ecNumber evidence="5">2.7.4.27</ecNumber>
    </recommendedName>
</protein>
<keyword evidence="1 5" id="KW-0723">Serine/threonine-protein kinase</keyword>
<dbReference type="EMBL" id="JAEMUK010000002">
    <property type="protein sequence ID" value="MBJ7542061.1"/>
    <property type="molecule type" value="Genomic_DNA"/>
</dbReference>
<dbReference type="AlphaFoldDB" id="A0A8I1GEB9"/>
<feature type="binding site" evidence="5">
    <location>
        <begin position="175"/>
        <end position="182"/>
    </location>
    <ligand>
        <name>ADP</name>
        <dbReference type="ChEBI" id="CHEBI:456216"/>
    </ligand>
</feature>
<proteinExistence type="inferred from homology"/>
<dbReference type="EC" id="2.7.11.32" evidence="5"/>
<keyword evidence="7" id="KW-1185">Reference proteome</keyword>
<dbReference type="NCBIfam" id="NF003742">
    <property type="entry name" value="PRK05339.1"/>
    <property type="match status" value="1"/>
</dbReference>
<dbReference type="PANTHER" id="PTHR31756">
    <property type="entry name" value="PYRUVATE, PHOSPHATE DIKINASE REGULATORY PROTEIN 1, CHLOROPLASTIC"/>
    <property type="match status" value="1"/>
</dbReference>
<dbReference type="GO" id="GO:0016776">
    <property type="term" value="F:phosphotransferase activity, phosphate group as acceptor"/>
    <property type="evidence" value="ECO:0007669"/>
    <property type="project" value="UniProtKB-UniRule"/>
</dbReference>
<comment type="similarity">
    <text evidence="5">Belongs to the pyruvate, phosphate/water dikinase regulatory protein family. PDRP subfamily.</text>
</comment>
<organism evidence="6 7">
    <name type="scientific">Rhodomicrobium udaipurense</name>
    <dbReference type="NCBI Taxonomy" id="1202716"/>
    <lineage>
        <taxon>Bacteria</taxon>
        <taxon>Pseudomonadati</taxon>
        <taxon>Pseudomonadota</taxon>
        <taxon>Alphaproteobacteria</taxon>
        <taxon>Hyphomicrobiales</taxon>
        <taxon>Hyphomicrobiaceae</taxon>
        <taxon>Rhodomicrobium</taxon>
    </lineage>
</organism>
<keyword evidence="2 5" id="KW-0808">Transferase</keyword>
<evidence type="ECO:0000256" key="4">
    <source>
        <dbReference type="ARBA" id="ARBA00022777"/>
    </source>
</evidence>
<evidence type="ECO:0000256" key="1">
    <source>
        <dbReference type="ARBA" id="ARBA00022527"/>
    </source>
</evidence>
<evidence type="ECO:0000313" key="7">
    <source>
        <dbReference type="Proteomes" id="UP000623250"/>
    </source>
</evidence>
<dbReference type="EC" id="2.7.4.27" evidence="5"/>
<dbReference type="RefSeq" id="WP_081796867.1">
    <property type="nucleotide sequence ID" value="NZ_JAEMUK010000002.1"/>
</dbReference>
<evidence type="ECO:0000313" key="6">
    <source>
        <dbReference type="EMBL" id="MBJ7542061.1"/>
    </source>
</evidence>
<keyword evidence="3 5" id="KW-0547">Nucleotide-binding</keyword>
<keyword evidence="4 5" id="KW-0418">Kinase</keyword>
<dbReference type="PANTHER" id="PTHR31756:SF3">
    <property type="entry name" value="PYRUVATE, PHOSPHATE DIKINASE REGULATORY PROTEIN 1, CHLOROPLASTIC"/>
    <property type="match status" value="1"/>
</dbReference>
<comment type="catalytic activity">
    <reaction evidence="5">
        <text>N(tele)-phospho-L-histidyl/L-threonyl-[pyruvate, phosphate dikinase] + ADP = N(tele)-phospho-L-histidyl/O-phospho-L-threonyl-[pyruvate, phosphate dikinase] + AMP + H(+)</text>
        <dbReference type="Rhea" id="RHEA:43692"/>
        <dbReference type="Rhea" id="RHEA-COMP:10650"/>
        <dbReference type="Rhea" id="RHEA-COMP:10651"/>
        <dbReference type="ChEBI" id="CHEBI:15378"/>
        <dbReference type="ChEBI" id="CHEBI:30013"/>
        <dbReference type="ChEBI" id="CHEBI:61977"/>
        <dbReference type="ChEBI" id="CHEBI:83586"/>
        <dbReference type="ChEBI" id="CHEBI:456215"/>
        <dbReference type="ChEBI" id="CHEBI:456216"/>
        <dbReference type="EC" id="2.7.11.32"/>
    </reaction>
</comment>
<evidence type="ECO:0000256" key="3">
    <source>
        <dbReference type="ARBA" id="ARBA00022741"/>
    </source>
</evidence>
<dbReference type="GO" id="GO:0004674">
    <property type="term" value="F:protein serine/threonine kinase activity"/>
    <property type="evidence" value="ECO:0007669"/>
    <property type="project" value="UniProtKB-UniRule"/>
</dbReference>
<evidence type="ECO:0000256" key="2">
    <source>
        <dbReference type="ARBA" id="ARBA00022679"/>
    </source>
</evidence>
<dbReference type="InterPro" id="IPR026565">
    <property type="entry name" value="PPDK_reg"/>
</dbReference>
<comment type="catalytic activity">
    <reaction evidence="5">
        <text>N(tele)-phospho-L-histidyl/O-phospho-L-threonyl-[pyruvate, phosphate dikinase] + phosphate + H(+) = N(tele)-phospho-L-histidyl/L-threonyl-[pyruvate, phosphate dikinase] + diphosphate</text>
        <dbReference type="Rhea" id="RHEA:43696"/>
        <dbReference type="Rhea" id="RHEA-COMP:10650"/>
        <dbReference type="Rhea" id="RHEA-COMP:10651"/>
        <dbReference type="ChEBI" id="CHEBI:15378"/>
        <dbReference type="ChEBI" id="CHEBI:30013"/>
        <dbReference type="ChEBI" id="CHEBI:33019"/>
        <dbReference type="ChEBI" id="CHEBI:43474"/>
        <dbReference type="ChEBI" id="CHEBI:61977"/>
        <dbReference type="ChEBI" id="CHEBI:83586"/>
        <dbReference type="EC" id="2.7.4.27"/>
    </reaction>
</comment>
<evidence type="ECO:0000256" key="5">
    <source>
        <dbReference type="HAMAP-Rule" id="MF_00921"/>
    </source>
</evidence>
<comment type="function">
    <text evidence="5">Bifunctional serine/threonine kinase and phosphorylase involved in the regulation of the pyruvate, phosphate dikinase (PPDK) by catalyzing its phosphorylation/dephosphorylation.</text>
</comment>
<dbReference type="Proteomes" id="UP000623250">
    <property type="component" value="Unassembled WGS sequence"/>
</dbReference>
<comment type="caution">
    <text evidence="6">The sequence shown here is derived from an EMBL/GenBank/DDBJ whole genome shotgun (WGS) entry which is preliminary data.</text>
</comment>
<dbReference type="HAMAP" id="MF_00921">
    <property type="entry name" value="PDRP"/>
    <property type="match status" value="1"/>
</dbReference>
<name>A0A8I1GEB9_9HYPH</name>
<dbReference type="GO" id="GO:0005524">
    <property type="term" value="F:ATP binding"/>
    <property type="evidence" value="ECO:0007669"/>
    <property type="project" value="InterPro"/>
</dbReference>
<dbReference type="GO" id="GO:0043531">
    <property type="term" value="F:ADP binding"/>
    <property type="evidence" value="ECO:0007669"/>
    <property type="project" value="UniProtKB-UniRule"/>
</dbReference>